<reference evidence="3 4" key="1">
    <citation type="submission" date="2022-10" db="EMBL/GenBank/DDBJ databases">
        <title>Paucibacter sp. hw1 Genome sequencing.</title>
        <authorList>
            <person name="Park S."/>
        </authorList>
    </citation>
    <scope>NUCLEOTIDE SEQUENCE [LARGE SCALE GENOMIC DNA]</scope>
    <source>
        <strain evidence="4">hw1</strain>
    </source>
</reference>
<dbReference type="EMBL" id="JAQQXT010000019">
    <property type="protein sequence ID" value="MDC8774272.1"/>
    <property type="molecule type" value="Genomic_DNA"/>
</dbReference>
<dbReference type="InterPro" id="IPR000160">
    <property type="entry name" value="GGDEF_dom"/>
</dbReference>
<protein>
    <recommendedName>
        <fullName evidence="1">diguanylate cyclase</fullName>
        <ecNumber evidence="1">2.7.7.65</ecNumber>
    </recommendedName>
</protein>
<dbReference type="SUPFAM" id="SSF55785">
    <property type="entry name" value="PYP-like sensor domain (PAS domain)"/>
    <property type="match status" value="1"/>
</dbReference>
<feature type="domain" description="GGDEF" evidence="2">
    <location>
        <begin position="168"/>
        <end position="303"/>
    </location>
</feature>
<dbReference type="InterPro" id="IPR043128">
    <property type="entry name" value="Rev_trsase/Diguanyl_cyclase"/>
</dbReference>
<evidence type="ECO:0000259" key="2">
    <source>
        <dbReference type="PROSITE" id="PS50887"/>
    </source>
</evidence>
<dbReference type="SUPFAM" id="SSF55073">
    <property type="entry name" value="Nucleotide cyclase"/>
    <property type="match status" value="1"/>
</dbReference>
<dbReference type="Pfam" id="PF00990">
    <property type="entry name" value="GGDEF"/>
    <property type="match status" value="1"/>
</dbReference>
<evidence type="ECO:0000313" key="3">
    <source>
        <dbReference type="EMBL" id="MDC8774272.1"/>
    </source>
</evidence>
<accession>A0ABT5KLJ2</accession>
<gene>
    <name evidence="3" type="ORF">PRZ03_22135</name>
</gene>
<sequence length="303" mass="34340">MINSYAFLLTTINSLSEHIVVIDRTGLIRFVNRAWTEFGQENLCPTMDWTDVNYLAVCDSSADYGEEFSSAAAKGIRNLIAAGQGVFNFEYPCNSPDEIRWFMMTVKPFDYLLETYFLISHQNITKRKVAEEAVMALSRLDGLTGIFNRRWFDEFLAAEWNRCARLQAPISLAMIDIDFFKLLNDHYGHQAGDDCLIRIAETLSNQGKRPGDICARYGGEEFVYVFGNTNIEQAMVVLDRLMAEIRQLQIPNEKSTVLPTVTVSIGLAMMCPQETNTLKELINLADKRLFAAKLKGRNQIVST</sequence>
<proteinExistence type="predicted"/>
<dbReference type="InterPro" id="IPR050469">
    <property type="entry name" value="Diguanylate_Cyclase"/>
</dbReference>
<dbReference type="InterPro" id="IPR035965">
    <property type="entry name" value="PAS-like_dom_sf"/>
</dbReference>
<evidence type="ECO:0000256" key="1">
    <source>
        <dbReference type="ARBA" id="ARBA00012528"/>
    </source>
</evidence>
<dbReference type="RefSeq" id="WP_273602298.1">
    <property type="nucleotide sequence ID" value="NZ_JAQQXT010000019.1"/>
</dbReference>
<dbReference type="PROSITE" id="PS50887">
    <property type="entry name" value="GGDEF"/>
    <property type="match status" value="1"/>
</dbReference>
<dbReference type="CDD" id="cd01949">
    <property type="entry name" value="GGDEF"/>
    <property type="match status" value="1"/>
</dbReference>
<dbReference type="Gene3D" id="3.30.450.20">
    <property type="entry name" value="PAS domain"/>
    <property type="match status" value="1"/>
</dbReference>
<organism evidence="3 4">
    <name type="scientific">Roseateles albus</name>
    <dbReference type="NCBI Taxonomy" id="2987525"/>
    <lineage>
        <taxon>Bacteria</taxon>
        <taxon>Pseudomonadati</taxon>
        <taxon>Pseudomonadota</taxon>
        <taxon>Betaproteobacteria</taxon>
        <taxon>Burkholderiales</taxon>
        <taxon>Sphaerotilaceae</taxon>
        <taxon>Roseateles</taxon>
    </lineage>
</organism>
<comment type="caution">
    <text evidence="3">The sequence shown here is derived from an EMBL/GenBank/DDBJ whole genome shotgun (WGS) entry which is preliminary data.</text>
</comment>
<keyword evidence="4" id="KW-1185">Reference proteome</keyword>
<evidence type="ECO:0000313" key="4">
    <source>
        <dbReference type="Proteomes" id="UP001221189"/>
    </source>
</evidence>
<dbReference type="PANTHER" id="PTHR45138">
    <property type="entry name" value="REGULATORY COMPONENTS OF SENSORY TRANSDUCTION SYSTEM"/>
    <property type="match status" value="1"/>
</dbReference>
<dbReference type="NCBIfam" id="TIGR00254">
    <property type="entry name" value="GGDEF"/>
    <property type="match status" value="1"/>
</dbReference>
<dbReference type="InterPro" id="IPR029787">
    <property type="entry name" value="Nucleotide_cyclase"/>
</dbReference>
<name>A0ABT5KLJ2_9BURK</name>
<dbReference type="Gene3D" id="3.30.70.270">
    <property type="match status" value="1"/>
</dbReference>
<dbReference type="SMART" id="SM00267">
    <property type="entry name" value="GGDEF"/>
    <property type="match status" value="1"/>
</dbReference>
<dbReference type="Proteomes" id="UP001221189">
    <property type="component" value="Unassembled WGS sequence"/>
</dbReference>
<dbReference type="EC" id="2.7.7.65" evidence="1"/>
<dbReference type="PANTHER" id="PTHR45138:SF24">
    <property type="entry name" value="DIGUANYLATE CYCLASE DGCC-RELATED"/>
    <property type="match status" value="1"/>
</dbReference>